<evidence type="ECO:0000313" key="1">
    <source>
        <dbReference type="EMBL" id="EJK75904.1"/>
    </source>
</evidence>
<dbReference type="AlphaFoldDB" id="K0TFS2"/>
<accession>K0TFS2</accession>
<sequence length="37" mass="3983">MMMARFLRESSGEVTALVLGPATMGKSSGRKRKLDLG</sequence>
<feature type="non-terminal residue" evidence="1">
    <location>
        <position position="37"/>
    </location>
</feature>
<keyword evidence="2" id="KW-1185">Reference proteome</keyword>
<protein>
    <submittedName>
        <fullName evidence="1">Uncharacterized protein</fullName>
    </submittedName>
</protein>
<gene>
    <name evidence="1" type="ORF">THAOC_02356</name>
</gene>
<proteinExistence type="predicted"/>
<organism evidence="1 2">
    <name type="scientific">Thalassiosira oceanica</name>
    <name type="common">Marine diatom</name>
    <dbReference type="NCBI Taxonomy" id="159749"/>
    <lineage>
        <taxon>Eukaryota</taxon>
        <taxon>Sar</taxon>
        <taxon>Stramenopiles</taxon>
        <taxon>Ochrophyta</taxon>
        <taxon>Bacillariophyta</taxon>
        <taxon>Coscinodiscophyceae</taxon>
        <taxon>Thalassiosirophycidae</taxon>
        <taxon>Thalassiosirales</taxon>
        <taxon>Thalassiosiraceae</taxon>
        <taxon>Thalassiosira</taxon>
    </lineage>
</organism>
<comment type="caution">
    <text evidence="1">The sequence shown here is derived from an EMBL/GenBank/DDBJ whole genome shotgun (WGS) entry which is preliminary data.</text>
</comment>
<reference evidence="1 2" key="1">
    <citation type="journal article" date="2012" name="Genome Biol.">
        <title>Genome and low-iron response of an oceanic diatom adapted to chronic iron limitation.</title>
        <authorList>
            <person name="Lommer M."/>
            <person name="Specht M."/>
            <person name="Roy A.S."/>
            <person name="Kraemer L."/>
            <person name="Andreson R."/>
            <person name="Gutowska M.A."/>
            <person name="Wolf J."/>
            <person name="Bergner S.V."/>
            <person name="Schilhabel M.B."/>
            <person name="Klostermeier U.C."/>
            <person name="Beiko R.G."/>
            <person name="Rosenstiel P."/>
            <person name="Hippler M."/>
            <person name="Laroche J."/>
        </authorList>
    </citation>
    <scope>NUCLEOTIDE SEQUENCE [LARGE SCALE GENOMIC DNA]</scope>
    <source>
        <strain evidence="1 2">CCMP1005</strain>
    </source>
</reference>
<dbReference type="EMBL" id="AGNL01002657">
    <property type="protein sequence ID" value="EJK75904.1"/>
    <property type="molecule type" value="Genomic_DNA"/>
</dbReference>
<evidence type="ECO:0000313" key="2">
    <source>
        <dbReference type="Proteomes" id="UP000266841"/>
    </source>
</evidence>
<name>K0TFS2_THAOC</name>
<dbReference type="Proteomes" id="UP000266841">
    <property type="component" value="Unassembled WGS sequence"/>
</dbReference>